<reference evidence="1 2" key="1">
    <citation type="journal article" date="2021" name="Front. Genet.">
        <title>Chromosome-Level Genome Assembly Reveals Significant Gene Expansion in the Toll and IMD Signaling Pathways of Dendrolimus kikuchii.</title>
        <authorList>
            <person name="Zhou J."/>
            <person name="Wu P."/>
            <person name="Xiong Z."/>
            <person name="Liu N."/>
            <person name="Zhao N."/>
            <person name="Ji M."/>
            <person name="Qiu Y."/>
            <person name="Yang B."/>
        </authorList>
    </citation>
    <scope>NUCLEOTIDE SEQUENCE [LARGE SCALE GENOMIC DNA]</scope>
    <source>
        <strain evidence="1">Ann1</strain>
    </source>
</reference>
<proteinExistence type="predicted"/>
<gene>
    <name evidence="1" type="ORF">K1T71_014354</name>
</gene>
<comment type="caution">
    <text evidence="1">The sequence shown here is derived from an EMBL/GenBank/DDBJ whole genome shotgun (WGS) entry which is preliminary data.</text>
</comment>
<accession>A0ACC1CDT9</accession>
<evidence type="ECO:0000313" key="1">
    <source>
        <dbReference type="EMBL" id="KAJ0169748.1"/>
    </source>
</evidence>
<protein>
    <submittedName>
        <fullName evidence="1">Uncharacterized protein</fullName>
    </submittedName>
</protein>
<organism evidence="1 2">
    <name type="scientific">Dendrolimus kikuchii</name>
    <dbReference type="NCBI Taxonomy" id="765133"/>
    <lineage>
        <taxon>Eukaryota</taxon>
        <taxon>Metazoa</taxon>
        <taxon>Ecdysozoa</taxon>
        <taxon>Arthropoda</taxon>
        <taxon>Hexapoda</taxon>
        <taxon>Insecta</taxon>
        <taxon>Pterygota</taxon>
        <taxon>Neoptera</taxon>
        <taxon>Endopterygota</taxon>
        <taxon>Lepidoptera</taxon>
        <taxon>Glossata</taxon>
        <taxon>Ditrysia</taxon>
        <taxon>Bombycoidea</taxon>
        <taxon>Lasiocampidae</taxon>
        <taxon>Dendrolimus</taxon>
    </lineage>
</organism>
<keyword evidence="2" id="KW-1185">Reference proteome</keyword>
<dbReference type="Proteomes" id="UP000824533">
    <property type="component" value="Linkage Group LG29"/>
</dbReference>
<name>A0ACC1CDT9_9NEOP</name>
<evidence type="ECO:0000313" key="2">
    <source>
        <dbReference type="Proteomes" id="UP000824533"/>
    </source>
</evidence>
<sequence length="963" mass="108494">MDKPTFKLVGSPCGHHGQYTFYKALRVTGDTERIIAIGDFFFVRIWQDSELVSIGELQLLWTDRVSDQTLVSVRLYFLPENTPDGRNLHGEDEVLAINDKVVVRAEDLLSWMCVGDGWRWGLRAVWRGACAPPADTRRTQPLHHTRLDFSDVEREKNTIAIDAESPGVVVFSYPRYCRYRALVSRLEGIQADWLRDSLVAALGGYAAPTKNTRILYCKDTFEYPELEGHEFVCNHLAPRLKGRPRGRRRRIARSRSHSPSSRSSDSDPGVTHPHTPQDSNTPRRLSLRNGAPEKHSEEEVEDGKKVEQTAEDKAFLVQLKQFYKDRKELVKIGTHSLKDLSLRALYSGVRARGGYEAVCRHKLWRVLFAEQSARTRRHYERFLLPFENHERRNRTAFKQNGRINEPIDTIDVTDSPLRTVENAPELPEKRLRTPSPKREVIDNETGETKEDINLVSKPAEELNREFLESLPKPEKVEKPAKISVKPVEKLLEDSVKSDSVNCDVLPKDLSANSQFFSELAHKLNLGEYNKYILKEIADRQRTGPGTNPEATLNGHATTHIPLDQKNNRPAGRSSLRAVRPLTPMLPLPSMASFGAHAGSGESPYAHFSMFPEMFPVPYKPKTPEIIDLDEYPESPQAMKKKRLELLKERGLEVTALPPAQFLPQPVIPNPITPILNPNQMILPPAMQHQIMTQAQLFQMYNIIPPNYNGIQPPKVIQATCIYGNTGPQKTVYGNPKDPFMPPPHVLHGTPVKPTRVPSQTQSTPAQDILDLTCKSQSPPIQKPAVEIVRIPSSPSPSKNPQNLSKNYTLLDGKAVVGSNLEITLVNKSQNIPKSRIPPKRSSNGKFVSTKTPTPPKDYPKSYTSPKKPQIVVPSYPLREDASPTSSTGSRDSQNNLSYKVPSLDAVPKMPLPYMDPYMALYSQLAGQMDQRQLAIYRDLMANQFRGYSNFLNMSTVSTPTTKN</sequence>
<dbReference type="EMBL" id="CM034415">
    <property type="protein sequence ID" value="KAJ0169748.1"/>
    <property type="molecule type" value="Genomic_DNA"/>
</dbReference>